<dbReference type="Proteomes" id="UP000769157">
    <property type="component" value="Unassembled WGS sequence"/>
</dbReference>
<reference evidence="2" key="1">
    <citation type="journal article" date="2021" name="Open Biol.">
        <title>Shared evolutionary footprints suggest mitochondrial oxidative damage underlies multiple complex I losses in fungi.</title>
        <authorList>
            <person name="Schikora-Tamarit M.A."/>
            <person name="Marcet-Houben M."/>
            <person name="Nosek J."/>
            <person name="Gabaldon T."/>
        </authorList>
    </citation>
    <scope>NUCLEOTIDE SEQUENCE</scope>
    <source>
        <strain evidence="2">CBS6075</strain>
    </source>
</reference>
<accession>A0A9P8PHW9</accession>
<evidence type="ECO:0008006" key="4">
    <source>
        <dbReference type="Google" id="ProtNLM"/>
    </source>
</evidence>
<gene>
    <name evidence="2" type="ORF">OGAPHI_000384</name>
</gene>
<evidence type="ECO:0000313" key="2">
    <source>
        <dbReference type="EMBL" id="KAH3671679.1"/>
    </source>
</evidence>
<keyword evidence="3" id="KW-1185">Reference proteome</keyword>
<name>A0A9P8PHW9_9ASCO</name>
<proteinExistence type="predicted"/>
<dbReference type="GeneID" id="70232352"/>
<dbReference type="RefSeq" id="XP_046064855.1">
    <property type="nucleotide sequence ID" value="XM_046204873.1"/>
</dbReference>
<dbReference type="EMBL" id="JAEUBE010000055">
    <property type="protein sequence ID" value="KAH3671679.1"/>
    <property type="molecule type" value="Genomic_DNA"/>
</dbReference>
<comment type="caution">
    <text evidence="2">The sequence shown here is derived from an EMBL/GenBank/DDBJ whole genome shotgun (WGS) entry which is preliminary data.</text>
</comment>
<organism evidence="2 3">
    <name type="scientific">Ogataea philodendri</name>
    <dbReference type="NCBI Taxonomy" id="1378263"/>
    <lineage>
        <taxon>Eukaryota</taxon>
        <taxon>Fungi</taxon>
        <taxon>Dikarya</taxon>
        <taxon>Ascomycota</taxon>
        <taxon>Saccharomycotina</taxon>
        <taxon>Pichiomycetes</taxon>
        <taxon>Pichiales</taxon>
        <taxon>Pichiaceae</taxon>
        <taxon>Ogataea</taxon>
    </lineage>
</organism>
<feature type="compositionally biased region" description="Polar residues" evidence="1">
    <location>
        <begin position="144"/>
        <end position="156"/>
    </location>
</feature>
<sequence length="309" mass="36320">MELSKKRVVLDFHRRLGRRLRTLQLDSITDKRLRQYINKKFEKSSKSPKKSLKEGHEFYQLLVDSSRSQFKAGIQLFQIAYCRTVPPHKRVPDWLAEFLSTKVVTRDQKEQFKAKYEGILVHNHEINNFKNVKGLVEKYDKTMAQSDTESSPSNHSILDILKGKKPKSNPVQKPRTAFNSPYYARFDRLRSSFRRYIDHDWSLPQLNVRFPPNSVGLPRNPNVRQNLVLKKLLQLRRFIQEYPPIAKGDMDHLDNVIRSPSMDNHALRPAYERFLRDSYAINDDGSFKLSRTRSVGIPAPQELFKYYAK</sequence>
<feature type="region of interest" description="Disordered" evidence="1">
    <location>
        <begin position="144"/>
        <end position="175"/>
    </location>
</feature>
<evidence type="ECO:0000256" key="1">
    <source>
        <dbReference type="SAM" id="MobiDB-lite"/>
    </source>
</evidence>
<evidence type="ECO:0000313" key="3">
    <source>
        <dbReference type="Proteomes" id="UP000769157"/>
    </source>
</evidence>
<dbReference type="AlphaFoldDB" id="A0A9P8PHW9"/>
<protein>
    <recommendedName>
        <fullName evidence="4">Genetic interactor of prohibitin 5, mitochondrial</fullName>
    </recommendedName>
</protein>
<reference evidence="2" key="2">
    <citation type="submission" date="2021-01" db="EMBL/GenBank/DDBJ databases">
        <authorList>
            <person name="Schikora-Tamarit M.A."/>
        </authorList>
    </citation>
    <scope>NUCLEOTIDE SEQUENCE</scope>
    <source>
        <strain evidence="2">CBS6075</strain>
    </source>
</reference>
<dbReference type="OrthoDB" id="3986352at2759"/>